<feature type="binding site" evidence="7">
    <location>
        <position position="96"/>
    </location>
    <ligand>
        <name>Zn(2+)</name>
        <dbReference type="ChEBI" id="CHEBI:29105"/>
    </ligand>
</feature>
<evidence type="ECO:0000313" key="9">
    <source>
        <dbReference type="EMBL" id="GAX91559.1"/>
    </source>
</evidence>
<keyword evidence="2" id="KW-0678">Repressor</keyword>
<reference evidence="10" key="1">
    <citation type="submission" date="2017-07" db="EMBL/GenBank/DDBJ databases">
        <title>Draft genome sequence of Effusibacillus lacus strain skLN1.</title>
        <authorList>
            <person name="Watanabe M."/>
            <person name="Kojima H."/>
            <person name="Fukui M."/>
        </authorList>
    </citation>
    <scope>NUCLEOTIDE SEQUENCE [LARGE SCALE GENOMIC DNA]</scope>
    <source>
        <strain evidence="10">skLN1</strain>
    </source>
</reference>
<dbReference type="PANTHER" id="PTHR33202:SF7">
    <property type="entry name" value="FERRIC UPTAKE REGULATION PROTEIN"/>
    <property type="match status" value="1"/>
</dbReference>
<feature type="binding site" evidence="8">
    <location>
        <position position="111"/>
    </location>
    <ligand>
        <name>Fe cation</name>
        <dbReference type="ChEBI" id="CHEBI:24875"/>
    </ligand>
</feature>
<keyword evidence="7" id="KW-0479">Metal-binding</keyword>
<keyword evidence="6" id="KW-0804">Transcription</keyword>
<dbReference type="InterPro" id="IPR036390">
    <property type="entry name" value="WH_DNA-bd_sf"/>
</dbReference>
<dbReference type="InterPro" id="IPR036388">
    <property type="entry name" value="WH-like_DNA-bd_sf"/>
</dbReference>
<feature type="binding site" evidence="7">
    <location>
        <position position="136"/>
    </location>
    <ligand>
        <name>Zn(2+)</name>
        <dbReference type="ChEBI" id="CHEBI:29105"/>
    </ligand>
</feature>
<comment type="caution">
    <text evidence="9">The sequence shown here is derived from an EMBL/GenBank/DDBJ whole genome shotgun (WGS) entry which is preliminary data.</text>
</comment>
<dbReference type="Proteomes" id="UP000217785">
    <property type="component" value="Unassembled WGS sequence"/>
</dbReference>
<comment type="similarity">
    <text evidence="1">Belongs to the Fur family.</text>
</comment>
<keyword evidence="10" id="KW-1185">Reference proteome</keyword>
<evidence type="ECO:0000256" key="5">
    <source>
        <dbReference type="ARBA" id="ARBA00023125"/>
    </source>
</evidence>
<dbReference type="RefSeq" id="WP_096183488.1">
    <property type="nucleotide sequence ID" value="NZ_BDUF01000106.1"/>
</dbReference>
<feature type="binding site" evidence="7">
    <location>
        <position position="139"/>
    </location>
    <ligand>
        <name>Zn(2+)</name>
        <dbReference type="ChEBI" id="CHEBI:29105"/>
    </ligand>
</feature>
<evidence type="ECO:0000313" key="10">
    <source>
        <dbReference type="Proteomes" id="UP000217785"/>
    </source>
</evidence>
<dbReference type="GO" id="GO:1900376">
    <property type="term" value="P:regulation of secondary metabolite biosynthetic process"/>
    <property type="evidence" value="ECO:0007669"/>
    <property type="project" value="TreeGrafter"/>
</dbReference>
<keyword evidence="3 7" id="KW-0862">Zinc</keyword>
<dbReference type="InterPro" id="IPR002481">
    <property type="entry name" value="FUR"/>
</dbReference>
<dbReference type="CDD" id="cd07153">
    <property type="entry name" value="Fur_like"/>
    <property type="match status" value="1"/>
</dbReference>
<feature type="binding site" evidence="7">
    <location>
        <position position="99"/>
    </location>
    <ligand>
        <name>Zn(2+)</name>
        <dbReference type="ChEBI" id="CHEBI:29105"/>
    </ligand>
</feature>
<dbReference type="GO" id="GO:0000976">
    <property type="term" value="F:transcription cis-regulatory region binding"/>
    <property type="evidence" value="ECO:0007669"/>
    <property type="project" value="TreeGrafter"/>
</dbReference>
<dbReference type="PANTHER" id="PTHR33202">
    <property type="entry name" value="ZINC UPTAKE REGULATION PROTEIN"/>
    <property type="match status" value="1"/>
</dbReference>
<comment type="cofactor">
    <cofactor evidence="7">
        <name>Zn(2+)</name>
        <dbReference type="ChEBI" id="CHEBI:29105"/>
    </cofactor>
    <text evidence="7">Binds 1 zinc ion per subunit.</text>
</comment>
<name>A0A292YRL8_9BACL</name>
<dbReference type="EMBL" id="BDUF01000106">
    <property type="protein sequence ID" value="GAX91559.1"/>
    <property type="molecule type" value="Genomic_DNA"/>
</dbReference>
<comment type="cofactor">
    <cofactor evidence="8">
        <name>Mn(2+)</name>
        <dbReference type="ChEBI" id="CHEBI:29035"/>
    </cofactor>
    <cofactor evidence="8">
        <name>Fe(2+)</name>
        <dbReference type="ChEBI" id="CHEBI:29033"/>
    </cofactor>
    <text evidence="8">Binds 1 Mn(2+) or Fe(2+) ion per subunit.</text>
</comment>
<evidence type="ECO:0000256" key="7">
    <source>
        <dbReference type="PIRSR" id="PIRSR602481-1"/>
    </source>
</evidence>
<keyword evidence="8" id="KW-0408">Iron</keyword>
<keyword evidence="4" id="KW-0805">Transcription regulation</keyword>
<dbReference type="Gene3D" id="3.30.1490.190">
    <property type="match status" value="1"/>
</dbReference>
<accession>A0A292YRL8</accession>
<dbReference type="GO" id="GO:0045892">
    <property type="term" value="P:negative regulation of DNA-templated transcription"/>
    <property type="evidence" value="ECO:0007669"/>
    <property type="project" value="TreeGrafter"/>
</dbReference>
<gene>
    <name evidence="9" type="ORF">EFBL_3249</name>
</gene>
<evidence type="ECO:0000256" key="2">
    <source>
        <dbReference type="ARBA" id="ARBA00022491"/>
    </source>
</evidence>
<evidence type="ECO:0000256" key="4">
    <source>
        <dbReference type="ARBA" id="ARBA00023015"/>
    </source>
</evidence>
<dbReference type="GO" id="GO:0008270">
    <property type="term" value="F:zinc ion binding"/>
    <property type="evidence" value="ECO:0007669"/>
    <property type="project" value="TreeGrafter"/>
</dbReference>
<protein>
    <submittedName>
        <fullName evidence="9">Transcriptional repressor</fullName>
    </submittedName>
</protein>
<organism evidence="9 10">
    <name type="scientific">Effusibacillus lacus</name>
    <dbReference type="NCBI Taxonomy" id="1348429"/>
    <lineage>
        <taxon>Bacteria</taxon>
        <taxon>Bacillati</taxon>
        <taxon>Bacillota</taxon>
        <taxon>Bacilli</taxon>
        <taxon>Bacillales</taxon>
        <taxon>Alicyclobacillaceae</taxon>
        <taxon>Effusibacillus</taxon>
    </lineage>
</organism>
<sequence>MQRLGFEETIAELRANGVRLTPQRQWILRYLKETHSHPTAEQVHHEVSKALGGISLATVYNTLHTLTKMGVIRELSYGDGSSRFDGNETEHAHLVCEQCGIVLDVDSPEVEHILPKDLERTGFKVRSYRLEYYGLCEDCQATPRKTFANN</sequence>
<evidence type="ECO:0000256" key="8">
    <source>
        <dbReference type="PIRSR" id="PIRSR602481-2"/>
    </source>
</evidence>
<evidence type="ECO:0000256" key="3">
    <source>
        <dbReference type="ARBA" id="ARBA00022833"/>
    </source>
</evidence>
<dbReference type="InterPro" id="IPR043135">
    <property type="entry name" value="Fur_C"/>
</dbReference>
<keyword evidence="5" id="KW-0238">DNA-binding</keyword>
<dbReference type="Pfam" id="PF01475">
    <property type="entry name" value="FUR"/>
    <property type="match status" value="1"/>
</dbReference>
<evidence type="ECO:0000256" key="6">
    <source>
        <dbReference type="ARBA" id="ARBA00023163"/>
    </source>
</evidence>
<dbReference type="AlphaFoldDB" id="A0A292YRL8"/>
<proteinExistence type="inferred from homology"/>
<evidence type="ECO:0000256" key="1">
    <source>
        <dbReference type="ARBA" id="ARBA00007957"/>
    </source>
</evidence>
<dbReference type="GO" id="GO:0003700">
    <property type="term" value="F:DNA-binding transcription factor activity"/>
    <property type="evidence" value="ECO:0007669"/>
    <property type="project" value="InterPro"/>
</dbReference>
<dbReference type="SUPFAM" id="SSF46785">
    <property type="entry name" value="Winged helix' DNA-binding domain"/>
    <property type="match status" value="1"/>
</dbReference>
<dbReference type="Gene3D" id="1.10.10.10">
    <property type="entry name" value="Winged helix-like DNA-binding domain superfamily/Winged helix DNA-binding domain"/>
    <property type="match status" value="1"/>
</dbReference>